<protein>
    <submittedName>
        <fullName evidence="1">Uncharacterized protein</fullName>
    </submittedName>
</protein>
<sequence length="161" mass="18972">MTDDYEFFVEIDQRDESGRPQSLWRRSDMEWEYLSLIDWRWHKTSDRVPHPPELTYLSPIPENVADELSKNRQYWVAYWAAYESPTPDDKDAPYTVLRRRTSPELVLDEAFGRSNTWIRTSTIVEYESQRTSNPPNLVRIDASTADKILRDTRGATNATQL</sequence>
<reference evidence="1 2" key="1">
    <citation type="journal article" date="2019" name="Int. J. Syst. Evol. Microbiol.">
        <title>The Global Catalogue of Microorganisms (GCM) 10K type strain sequencing project: providing services to taxonomists for standard genome sequencing and annotation.</title>
        <authorList>
            <consortium name="The Broad Institute Genomics Platform"/>
            <consortium name="The Broad Institute Genome Sequencing Center for Infectious Disease"/>
            <person name="Wu L."/>
            <person name="Ma J."/>
        </authorList>
    </citation>
    <scope>NUCLEOTIDE SEQUENCE [LARGE SCALE GENOMIC DNA]</scope>
    <source>
        <strain evidence="1 2">JCM 3146</strain>
    </source>
</reference>
<evidence type="ECO:0000313" key="1">
    <source>
        <dbReference type="EMBL" id="GAA0356756.1"/>
    </source>
</evidence>
<evidence type="ECO:0000313" key="2">
    <source>
        <dbReference type="Proteomes" id="UP001501822"/>
    </source>
</evidence>
<dbReference type="EMBL" id="BAAABM010000047">
    <property type="protein sequence ID" value="GAA0356756.1"/>
    <property type="molecule type" value="Genomic_DNA"/>
</dbReference>
<accession>A0ABN0X744</accession>
<dbReference type="Proteomes" id="UP001501822">
    <property type="component" value="Unassembled WGS sequence"/>
</dbReference>
<proteinExistence type="predicted"/>
<keyword evidence="2" id="KW-1185">Reference proteome</keyword>
<organism evidence="1 2">
    <name type="scientific">Actinoallomurus spadix</name>
    <dbReference type="NCBI Taxonomy" id="79912"/>
    <lineage>
        <taxon>Bacteria</taxon>
        <taxon>Bacillati</taxon>
        <taxon>Actinomycetota</taxon>
        <taxon>Actinomycetes</taxon>
        <taxon>Streptosporangiales</taxon>
        <taxon>Thermomonosporaceae</taxon>
        <taxon>Actinoallomurus</taxon>
    </lineage>
</organism>
<comment type="caution">
    <text evidence="1">The sequence shown here is derived from an EMBL/GenBank/DDBJ whole genome shotgun (WGS) entry which is preliminary data.</text>
</comment>
<gene>
    <name evidence="1" type="ORF">GCM10010151_52990</name>
</gene>
<name>A0ABN0X744_9ACTN</name>